<keyword evidence="2" id="KW-0067">ATP-binding</keyword>
<evidence type="ECO:0000313" key="3">
    <source>
        <dbReference type="Proteomes" id="UP000077875"/>
    </source>
</evidence>
<keyword evidence="2" id="KW-0378">Hydrolase</keyword>
<dbReference type="KEGG" id="haa:A5892_04505"/>
<protein>
    <submittedName>
        <fullName evidence="2">RNA helicase</fullName>
    </submittedName>
</protein>
<evidence type="ECO:0000259" key="1">
    <source>
        <dbReference type="Pfam" id="PF06048"/>
    </source>
</evidence>
<keyword evidence="2" id="KW-0347">Helicase</keyword>
<evidence type="ECO:0000313" key="2">
    <source>
        <dbReference type="EMBL" id="ANF59490.1"/>
    </source>
</evidence>
<gene>
    <name evidence="2" type="ORF">A5892_04505</name>
</gene>
<dbReference type="STRING" id="376489.A5892_04505"/>
<reference evidence="2 3" key="1">
    <citation type="submission" date="2016-04" db="EMBL/GenBank/DDBJ databases">
        <title>Complete Genome Sequence of Halotalea alkalilenta IHB B 13600.</title>
        <authorList>
            <person name="Swarnkar M.K."/>
            <person name="Sharma A."/>
            <person name="Kaushal K."/>
            <person name="Soni R."/>
            <person name="Rana S."/>
            <person name="Singh A.K."/>
            <person name="Gulati A."/>
        </authorList>
    </citation>
    <scope>NUCLEOTIDE SEQUENCE [LARGE SCALE GENOMIC DNA]</scope>
    <source>
        <strain evidence="2 3">IHB B 13600</strain>
    </source>
</reference>
<feature type="domain" description="DUF927" evidence="1">
    <location>
        <begin position="34"/>
        <end position="306"/>
    </location>
</feature>
<dbReference type="EMBL" id="CP015243">
    <property type="protein sequence ID" value="ANF59490.1"/>
    <property type="molecule type" value="Genomic_DNA"/>
</dbReference>
<dbReference type="Pfam" id="PF06048">
    <property type="entry name" value="DUF927"/>
    <property type="match status" value="1"/>
</dbReference>
<name>A0A172YJV8_9GAMM</name>
<dbReference type="AlphaFoldDB" id="A0A172YJV8"/>
<dbReference type="GO" id="GO:0004386">
    <property type="term" value="F:helicase activity"/>
    <property type="evidence" value="ECO:0007669"/>
    <property type="project" value="UniProtKB-KW"/>
</dbReference>
<dbReference type="InterPro" id="IPR009270">
    <property type="entry name" value="DUF927"/>
</dbReference>
<keyword evidence="3" id="KW-1185">Reference proteome</keyword>
<keyword evidence="2" id="KW-0547">Nucleotide-binding</keyword>
<dbReference type="Proteomes" id="UP000077875">
    <property type="component" value="Chromosome"/>
</dbReference>
<organism evidence="2 3">
    <name type="scientific">Halotalea alkalilenta</name>
    <dbReference type="NCBI Taxonomy" id="376489"/>
    <lineage>
        <taxon>Bacteria</taxon>
        <taxon>Pseudomonadati</taxon>
        <taxon>Pseudomonadota</taxon>
        <taxon>Gammaproteobacteria</taxon>
        <taxon>Oceanospirillales</taxon>
        <taxon>Halomonadaceae</taxon>
        <taxon>Halotalea</taxon>
    </lineage>
</organism>
<sequence>MVNGNLDASKKRRVALQRPSFAVYDEPTEIGGKVHQAGVWHHDTKDGEPHDRLVCSPLKVEAITSNGDAGFGRLIRFRNSLGNWREWAMPMQLLAGSGESMRAELLGLGVEIDPNAHRLLNSYLQGQRPKRCVIAATSTGWHTPELFIMPRQSIGQGDAIFQSEAGNTDDYRHGGTLGAWREEIGEKCEGNPLLMLAVCAALAGPLLYHLQRPGGGFHIRGDSSSGKTTCLSVSASVWGEPGQFVRTWRATGNGLEGVASQRNDGLLALDEIGEASPKEIGAIIYQLSNGTGKARATRSGAARPTRRWRVVVLSSGELTLRGHMNESGQQSRAGQEIRLLDVSARRTHGAWDELHGLADGRTFSDALQRSASLHYGHVGPLFVEKLIESGEASKLKDMLATLQSQFQADSGQEMRGAERFAIVALAGEIAIEFGILPLGHGVPTAAMQELFNAWQSERGKGQSEDTKVLDSIRDFLDRHGDSAFSALGDDVLVVRDRAGWYRDTTEGRIWMFTSEGLRRAAPGYEITRISEALEVAGWLADRGPKGRAKKVKVSGSSKWLYHLREVES</sequence>
<accession>A0A172YJV8</accession>
<proteinExistence type="predicted"/>